<comment type="caution">
    <text evidence="2">The sequence shown here is derived from an EMBL/GenBank/DDBJ whole genome shotgun (WGS) entry which is preliminary data.</text>
</comment>
<dbReference type="AlphaFoldDB" id="A0A428Q3I9"/>
<keyword evidence="3" id="KW-1185">Reference proteome</keyword>
<evidence type="ECO:0000313" key="2">
    <source>
        <dbReference type="EMBL" id="RSL59877.1"/>
    </source>
</evidence>
<dbReference type="Proteomes" id="UP000287972">
    <property type="component" value="Unassembled WGS sequence"/>
</dbReference>
<reference evidence="2 3" key="1">
    <citation type="submission" date="2017-06" db="EMBL/GenBank/DDBJ databases">
        <title>Comparative genomic analysis of Ambrosia Fusariam Clade fungi.</title>
        <authorList>
            <person name="Stajich J.E."/>
            <person name="Carrillo J."/>
            <person name="Kijimoto T."/>
            <person name="Eskalen A."/>
            <person name="O'Donnell K."/>
            <person name="Kasson M."/>
        </authorList>
    </citation>
    <scope>NUCLEOTIDE SEQUENCE [LARGE SCALE GENOMIC DNA]</scope>
    <source>
        <strain evidence="2 3">NRRL62606</strain>
    </source>
</reference>
<name>A0A428Q3I9_9HYPO</name>
<evidence type="ECO:0000313" key="3">
    <source>
        <dbReference type="Proteomes" id="UP000287972"/>
    </source>
</evidence>
<sequence length="233" mass="25425">MHFQSAIVAAAFFSAAAAVPCSEIGWSAGNMGENPALDPFDPQGRWEVVKANECWVRFQTFKPGQNPKDVRVTKTEFTATPGQVAHTINNYFGSPGNIMLWLPMTTTSFQYANILPPVISEDHAVVDGQSSIVKGRTVLSIILPSGAKKLEVVRPEPPDQGESDINLKRATELGITGLKGTISSDDWAYSTAAEAQLVLLSVYREQVRAYFGREEPHLNNAWLTAEKADSNDT</sequence>
<evidence type="ECO:0000256" key="1">
    <source>
        <dbReference type="SAM" id="SignalP"/>
    </source>
</evidence>
<gene>
    <name evidence="2" type="ORF">CEP51_013862</name>
</gene>
<protein>
    <submittedName>
        <fullName evidence="2">Uncharacterized protein</fullName>
    </submittedName>
</protein>
<proteinExistence type="predicted"/>
<accession>A0A428Q3I9</accession>
<feature type="chain" id="PRO_5019005680" evidence="1">
    <location>
        <begin position="19"/>
        <end position="233"/>
    </location>
</feature>
<feature type="signal peptide" evidence="1">
    <location>
        <begin position="1"/>
        <end position="18"/>
    </location>
</feature>
<organism evidence="2 3">
    <name type="scientific">Fusarium floridanum</name>
    <dbReference type="NCBI Taxonomy" id="1325733"/>
    <lineage>
        <taxon>Eukaryota</taxon>
        <taxon>Fungi</taxon>
        <taxon>Dikarya</taxon>
        <taxon>Ascomycota</taxon>
        <taxon>Pezizomycotina</taxon>
        <taxon>Sordariomycetes</taxon>
        <taxon>Hypocreomycetidae</taxon>
        <taxon>Hypocreales</taxon>
        <taxon>Nectriaceae</taxon>
        <taxon>Fusarium</taxon>
        <taxon>Fusarium solani species complex</taxon>
    </lineage>
</organism>
<dbReference type="EMBL" id="NKCL01000602">
    <property type="protein sequence ID" value="RSL59877.1"/>
    <property type="molecule type" value="Genomic_DNA"/>
</dbReference>
<keyword evidence="1" id="KW-0732">Signal</keyword>